<dbReference type="AlphaFoldDB" id="A0A7I8LFA3"/>
<keyword evidence="2" id="KW-0812">Transmembrane</keyword>
<keyword evidence="5" id="KW-0472">Membrane</keyword>
<evidence type="ECO:0000256" key="3">
    <source>
        <dbReference type="ARBA" id="ARBA00022824"/>
    </source>
</evidence>
<dbReference type="GO" id="GO:0005789">
    <property type="term" value="C:endoplasmic reticulum membrane"/>
    <property type="evidence" value="ECO:0007669"/>
    <property type="project" value="UniProtKB-SubCell"/>
</dbReference>
<sequence length="64" mass="7926">MSWLRHKLYRYEVTIGLYGLEWWERYIFNTMVLMLLWFTCSKMLKTSAHSFLFVLAPGRYLREE</sequence>
<dbReference type="PANTHER" id="PTHR33727">
    <property type="entry name" value="OS07G0446900 PROTEIN"/>
    <property type="match status" value="1"/>
</dbReference>
<dbReference type="EMBL" id="LR746278">
    <property type="protein sequence ID" value="CAA7408356.1"/>
    <property type="molecule type" value="Genomic_DNA"/>
</dbReference>
<dbReference type="PANTHER" id="PTHR33727:SF5">
    <property type="entry name" value="PROTEIN, PUTATIVE (DUF3317)-RELATED"/>
    <property type="match status" value="1"/>
</dbReference>
<evidence type="ECO:0000256" key="2">
    <source>
        <dbReference type="ARBA" id="ARBA00022692"/>
    </source>
</evidence>
<evidence type="ECO:0000313" key="6">
    <source>
        <dbReference type="EMBL" id="CAA7408356.1"/>
    </source>
</evidence>
<evidence type="ECO:0000256" key="1">
    <source>
        <dbReference type="ARBA" id="ARBA00004477"/>
    </source>
</evidence>
<dbReference type="InterPro" id="IPR024512">
    <property type="entry name" value="Ser_palmitoyltrfase_ssu-like"/>
</dbReference>
<gene>
    <name evidence="6" type="ORF">SI8410_15019034</name>
</gene>
<keyword evidence="3" id="KW-0256">Endoplasmic reticulum</keyword>
<dbReference type="Pfam" id="PF11779">
    <property type="entry name" value="SPT_ssu-like"/>
    <property type="match status" value="1"/>
</dbReference>
<protein>
    <submittedName>
        <fullName evidence="6">Uncharacterized protein</fullName>
    </submittedName>
</protein>
<evidence type="ECO:0000256" key="4">
    <source>
        <dbReference type="ARBA" id="ARBA00022989"/>
    </source>
</evidence>
<keyword evidence="4" id="KW-1133">Transmembrane helix</keyword>
<name>A0A7I8LFA3_SPIIN</name>
<keyword evidence="7" id="KW-1185">Reference proteome</keyword>
<comment type="subcellular location">
    <subcellularLocation>
        <location evidence="1">Endoplasmic reticulum membrane</location>
        <topology evidence="1">Multi-pass membrane protein</topology>
    </subcellularLocation>
</comment>
<accession>A0A7I8LFA3</accession>
<dbReference type="Proteomes" id="UP000663760">
    <property type="component" value="Chromosome 15"/>
</dbReference>
<evidence type="ECO:0000313" key="7">
    <source>
        <dbReference type="Proteomes" id="UP000663760"/>
    </source>
</evidence>
<evidence type="ECO:0000256" key="5">
    <source>
        <dbReference type="ARBA" id="ARBA00023136"/>
    </source>
</evidence>
<organism evidence="6 7">
    <name type="scientific">Spirodela intermedia</name>
    <name type="common">Intermediate duckweed</name>
    <dbReference type="NCBI Taxonomy" id="51605"/>
    <lineage>
        <taxon>Eukaryota</taxon>
        <taxon>Viridiplantae</taxon>
        <taxon>Streptophyta</taxon>
        <taxon>Embryophyta</taxon>
        <taxon>Tracheophyta</taxon>
        <taxon>Spermatophyta</taxon>
        <taxon>Magnoliopsida</taxon>
        <taxon>Liliopsida</taxon>
        <taxon>Araceae</taxon>
        <taxon>Lemnoideae</taxon>
        <taxon>Spirodela</taxon>
    </lineage>
</organism>
<proteinExistence type="predicted"/>
<dbReference type="OrthoDB" id="202672at2759"/>
<reference evidence="6" key="1">
    <citation type="submission" date="2020-02" db="EMBL/GenBank/DDBJ databases">
        <authorList>
            <person name="Scholz U."/>
            <person name="Mascher M."/>
            <person name="Fiebig A."/>
        </authorList>
    </citation>
    <scope>NUCLEOTIDE SEQUENCE</scope>
</reference>